<dbReference type="OrthoDB" id="9813713at2"/>
<protein>
    <submittedName>
        <fullName evidence="1">Thiol-disulfide oxidoreductase</fullName>
    </submittedName>
</protein>
<dbReference type="AlphaFoldDB" id="A0A0D1LE34"/>
<dbReference type="STRING" id="280871.TL10_26070"/>
<dbReference type="GO" id="GO:0015035">
    <property type="term" value="F:protein-disulfide reductase activity"/>
    <property type="evidence" value="ECO:0007669"/>
    <property type="project" value="InterPro"/>
</dbReference>
<name>A0A0D1LE34_9MYCO</name>
<accession>A0A0D1LE34</accession>
<dbReference type="InterPro" id="IPR007263">
    <property type="entry name" value="DCC1-like"/>
</dbReference>
<dbReference type="EMBL" id="JXST01000052">
    <property type="protein sequence ID" value="KIU14126.1"/>
    <property type="molecule type" value="Genomic_DNA"/>
</dbReference>
<dbReference type="PATRIC" id="fig|280871.6.peg.5407"/>
<evidence type="ECO:0000313" key="1">
    <source>
        <dbReference type="EMBL" id="KIU14126.1"/>
    </source>
</evidence>
<keyword evidence="2" id="KW-1185">Reference proteome</keyword>
<proteinExistence type="predicted"/>
<reference evidence="1 2" key="1">
    <citation type="submission" date="2015-01" db="EMBL/GenBank/DDBJ databases">
        <title>Genome sequence of Mycobacterium llatzerense and Mycobacterium immunogenum recovered from brain abscess.</title>
        <authorList>
            <person name="Greninger A.L."/>
            <person name="Langelier C."/>
            <person name="Cunningham G."/>
            <person name="Chiu C.Y."/>
            <person name="Miller S."/>
        </authorList>
    </citation>
    <scope>NUCLEOTIDE SEQUENCE [LARGE SCALE GENOMIC DNA]</scope>
    <source>
        <strain evidence="1 2">CLUC14</strain>
    </source>
</reference>
<gene>
    <name evidence="1" type="ORF">TL10_26070</name>
</gene>
<sequence>MDGVLFFDGKCGMCTRARNALLRMNRTGRVRTEPLQKPGTAERLGVAPEHLMESVWWLDSSGDVFGGAKAANAALSAALGTRLPLWVYAIPGVGALQERVYRWIATHRYHFRGVTPWCESAPSECVSA</sequence>
<dbReference type="Pfam" id="PF04134">
    <property type="entry name" value="DCC1-like"/>
    <property type="match status" value="1"/>
</dbReference>
<organism evidence="1 2">
    <name type="scientific">Mycolicibacterium llatzerense</name>
    <dbReference type="NCBI Taxonomy" id="280871"/>
    <lineage>
        <taxon>Bacteria</taxon>
        <taxon>Bacillati</taxon>
        <taxon>Actinomycetota</taxon>
        <taxon>Actinomycetes</taxon>
        <taxon>Mycobacteriales</taxon>
        <taxon>Mycobacteriaceae</taxon>
        <taxon>Mycolicibacterium</taxon>
    </lineage>
</organism>
<evidence type="ECO:0000313" key="2">
    <source>
        <dbReference type="Proteomes" id="UP000032221"/>
    </source>
</evidence>
<comment type="caution">
    <text evidence="1">The sequence shown here is derived from an EMBL/GenBank/DDBJ whole genome shotgun (WGS) entry which is preliminary data.</text>
</comment>
<dbReference type="Proteomes" id="UP000032221">
    <property type="component" value="Unassembled WGS sequence"/>
</dbReference>